<dbReference type="PANTHER" id="PTHR22954">
    <property type="entry name" value="RETROVIRAL PROTEASE-RELATED"/>
    <property type="match status" value="1"/>
</dbReference>
<dbReference type="InParanoid" id="A0A1X7TAH7"/>
<dbReference type="EnsemblMetazoa" id="XM_011409654.1">
    <property type="protein sequence ID" value="XP_011407956.1"/>
    <property type="gene ID" value="LOC105315127"/>
</dbReference>
<evidence type="ECO:0000313" key="2">
    <source>
        <dbReference type="Proteomes" id="UP000007879"/>
    </source>
</evidence>
<dbReference type="AlphaFoldDB" id="A0A1X7TAH7"/>
<dbReference type="Pfam" id="PF03564">
    <property type="entry name" value="DUF1759"/>
    <property type="match status" value="1"/>
</dbReference>
<dbReference type="OrthoDB" id="6436535at2759"/>
<dbReference type="EnsemblMetazoa" id="Aqu2.1.11442_001">
    <property type="protein sequence ID" value="Aqu2.1.11442_001"/>
    <property type="gene ID" value="Aqu2.1.11442"/>
</dbReference>
<dbReference type="InterPro" id="IPR005312">
    <property type="entry name" value="DUF1759"/>
</dbReference>
<gene>
    <name evidence="1" type="primary">105315127</name>
</gene>
<keyword evidence="2" id="KW-1185">Reference proteome</keyword>
<dbReference type="Proteomes" id="UP000007879">
    <property type="component" value="Unassembled WGS sequence"/>
</dbReference>
<reference evidence="1" key="2">
    <citation type="submission" date="2017-05" db="UniProtKB">
        <authorList>
            <consortium name="EnsemblMetazoa"/>
        </authorList>
    </citation>
    <scope>IDENTIFICATION</scope>
</reference>
<protein>
    <submittedName>
        <fullName evidence="1">Uncharacterized protein</fullName>
    </submittedName>
</protein>
<accession>A0A1X7TAH7</accession>
<dbReference type="PANTHER" id="PTHR22954:SF3">
    <property type="entry name" value="PROTEIN CBG08539"/>
    <property type="match status" value="1"/>
</dbReference>
<reference evidence="2" key="1">
    <citation type="journal article" date="2010" name="Nature">
        <title>The Amphimedon queenslandica genome and the evolution of animal complexity.</title>
        <authorList>
            <person name="Srivastava M."/>
            <person name="Simakov O."/>
            <person name="Chapman J."/>
            <person name="Fahey B."/>
            <person name="Gauthier M.E."/>
            <person name="Mitros T."/>
            <person name="Richards G.S."/>
            <person name="Conaco C."/>
            <person name="Dacre M."/>
            <person name="Hellsten U."/>
            <person name="Larroux C."/>
            <person name="Putnam N.H."/>
            <person name="Stanke M."/>
            <person name="Adamska M."/>
            <person name="Darling A."/>
            <person name="Degnan S.M."/>
            <person name="Oakley T.H."/>
            <person name="Plachetzki D.C."/>
            <person name="Zhai Y."/>
            <person name="Adamski M."/>
            <person name="Calcino A."/>
            <person name="Cummins S.F."/>
            <person name="Goodstein D.M."/>
            <person name="Harris C."/>
            <person name="Jackson D.J."/>
            <person name="Leys S.P."/>
            <person name="Shu S."/>
            <person name="Woodcroft B.J."/>
            <person name="Vervoort M."/>
            <person name="Kosik K.S."/>
            <person name="Manning G."/>
            <person name="Degnan B.M."/>
            <person name="Rokhsar D.S."/>
        </authorList>
    </citation>
    <scope>NUCLEOTIDE SEQUENCE [LARGE SCALE GENOMIC DNA]</scope>
</reference>
<organism evidence="1">
    <name type="scientific">Amphimedon queenslandica</name>
    <name type="common">Sponge</name>
    <dbReference type="NCBI Taxonomy" id="400682"/>
    <lineage>
        <taxon>Eukaryota</taxon>
        <taxon>Metazoa</taxon>
        <taxon>Porifera</taxon>
        <taxon>Demospongiae</taxon>
        <taxon>Heteroscleromorpha</taxon>
        <taxon>Haplosclerida</taxon>
        <taxon>Niphatidae</taxon>
        <taxon>Amphimedon</taxon>
    </lineage>
</organism>
<dbReference type="OMA" id="IHEWSAF"/>
<dbReference type="KEGG" id="aqu:105315127"/>
<sequence>MTTVDPAQLKRTRTGHRGVATRRIGEVEAILASPDPGKIRLVQLRLGIRETLDSLRQLEKDLLPHIPEDEVTNEIERNEKVKDEIFAALAKIESLLSETAATTAPTSPAVIAPPRTTRLPKLTLKSFHGNLTGWGVFWDAYKAAVHLNTSLSDAEKFAYLNSLLEGKAREAVAGLSITDANYTEAVTILES</sequence>
<evidence type="ECO:0000313" key="1">
    <source>
        <dbReference type="EnsemblMetazoa" id="Aqu2.1.11442_001"/>
    </source>
</evidence>
<name>A0A1X7TAH7_AMPQE</name>
<proteinExistence type="predicted"/>